<evidence type="ECO:0000313" key="8">
    <source>
        <dbReference type="Proteomes" id="UP000749559"/>
    </source>
</evidence>
<evidence type="ECO:0000313" key="7">
    <source>
        <dbReference type="EMBL" id="CAH1790414.1"/>
    </source>
</evidence>
<organism evidence="7 8">
    <name type="scientific">Owenia fusiformis</name>
    <name type="common">Polychaete worm</name>
    <dbReference type="NCBI Taxonomy" id="6347"/>
    <lineage>
        <taxon>Eukaryota</taxon>
        <taxon>Metazoa</taxon>
        <taxon>Spiralia</taxon>
        <taxon>Lophotrochozoa</taxon>
        <taxon>Annelida</taxon>
        <taxon>Polychaeta</taxon>
        <taxon>Sedentaria</taxon>
        <taxon>Canalipalpata</taxon>
        <taxon>Sabellida</taxon>
        <taxon>Oweniida</taxon>
        <taxon>Oweniidae</taxon>
        <taxon>Owenia</taxon>
    </lineage>
</organism>
<dbReference type="AlphaFoldDB" id="A0A8J1UWS7"/>
<dbReference type="InterPro" id="IPR007237">
    <property type="entry name" value="CD20-like"/>
</dbReference>
<feature type="region of interest" description="Disordered" evidence="5">
    <location>
        <begin position="536"/>
        <end position="594"/>
    </location>
</feature>
<evidence type="ECO:0000256" key="5">
    <source>
        <dbReference type="SAM" id="MobiDB-lite"/>
    </source>
</evidence>
<feature type="compositionally biased region" description="Polar residues" evidence="5">
    <location>
        <begin position="567"/>
        <end position="586"/>
    </location>
</feature>
<feature type="compositionally biased region" description="Polar residues" evidence="5">
    <location>
        <begin position="545"/>
        <end position="559"/>
    </location>
</feature>
<evidence type="ECO:0000256" key="6">
    <source>
        <dbReference type="SAM" id="Phobius"/>
    </source>
</evidence>
<comment type="subcellular location">
    <subcellularLocation>
        <location evidence="1">Membrane</location>
        <topology evidence="1">Multi-pass membrane protein</topology>
    </subcellularLocation>
</comment>
<dbReference type="PANTHER" id="PTHR39952">
    <property type="entry name" value="FI02073P"/>
    <property type="match status" value="1"/>
</dbReference>
<dbReference type="PANTHER" id="PTHR39952:SF1">
    <property type="match status" value="1"/>
</dbReference>
<dbReference type="OrthoDB" id="6117712at2759"/>
<keyword evidence="3 6" id="KW-1133">Transmembrane helix</keyword>
<comment type="caution">
    <text evidence="7">The sequence shown here is derived from an EMBL/GenBank/DDBJ whole genome shotgun (WGS) entry which is preliminary data.</text>
</comment>
<gene>
    <name evidence="7" type="ORF">OFUS_LOCUS15624</name>
</gene>
<reference evidence="7" key="1">
    <citation type="submission" date="2022-03" db="EMBL/GenBank/DDBJ databases">
        <authorList>
            <person name="Martin C."/>
        </authorList>
    </citation>
    <scope>NUCLEOTIDE SEQUENCE</scope>
</reference>
<feature type="compositionally biased region" description="Polar residues" evidence="5">
    <location>
        <begin position="277"/>
        <end position="296"/>
    </location>
</feature>
<dbReference type="EMBL" id="CAIIXF020000007">
    <property type="protein sequence ID" value="CAH1790414.1"/>
    <property type="molecule type" value="Genomic_DNA"/>
</dbReference>
<protein>
    <submittedName>
        <fullName evidence="7">Uncharacterized protein</fullName>
    </submittedName>
</protein>
<dbReference type="Pfam" id="PF04103">
    <property type="entry name" value="CD20"/>
    <property type="match status" value="1"/>
</dbReference>
<evidence type="ECO:0000256" key="3">
    <source>
        <dbReference type="ARBA" id="ARBA00022989"/>
    </source>
</evidence>
<keyword evidence="4 6" id="KW-0472">Membrane</keyword>
<dbReference type="GO" id="GO:0016020">
    <property type="term" value="C:membrane"/>
    <property type="evidence" value="ECO:0007669"/>
    <property type="project" value="UniProtKB-SubCell"/>
</dbReference>
<feature type="transmembrane region" description="Helical" evidence="6">
    <location>
        <begin position="39"/>
        <end position="63"/>
    </location>
</feature>
<feature type="transmembrane region" description="Helical" evidence="6">
    <location>
        <begin position="103"/>
        <end position="127"/>
    </location>
</feature>
<sequence length="618" mass="68924">MARTTVSSETYRSSNQIESQVDVRQNNDVVKTHTNTKTLWVFLGFGVVQIVIGFLLAVIYFSIRALTTSLEYIEVIPTYANAILIICSGVLVLCLYKRRDKIIIISAIILCIVSSVLCAAAGVLTMLRIMQTFHRFSTCDYDNDDHTCRCYTSGLNALPPGIYISEHKEYIFHKSNSCEVIQNNLVDFMYALCVLYGGGIIITMVTSGLGMIVCKNEKDQSFVLEHTQDDIHLQEAAGGLHYKSSSQRSKSSQNTIPQDEAPDTRLVRVRRRGSLPRLSSNSTDNVGNTGQPQVNPSFVPDSEHPPGNGRVNNENENDSPAVTNHIYESVAESAPHGQPVPRTSQWFSVNPLLQMPRLHTQALIGNRRSTAASWGSLPSIVQADFSPSPDERSPNGVQHRIQRHSSVNVLPRRPLQRNSSNELPPVPLSRPYNAQRRLPPQPLQRGSSMGVVDLPFMPVTRSQTRGGTALQRNISQSYPVPEIYPTPLPMMHMFGGYSGYYPMPTNHTSMNAIMMNYGYPEPPPPYFSEPPPYIENDTVPEYMSRMNSPTGRGQSTQSNDVDDFITEQRQAESSSGQSRNHGSNVLHSHDNQSNELTEHFRRFRNRGNNSGDIVETVI</sequence>
<feature type="compositionally biased region" description="Polar residues" evidence="5">
    <location>
        <begin position="310"/>
        <end position="320"/>
    </location>
</feature>
<evidence type="ECO:0000256" key="1">
    <source>
        <dbReference type="ARBA" id="ARBA00004141"/>
    </source>
</evidence>
<keyword evidence="2 6" id="KW-0812">Transmembrane</keyword>
<evidence type="ECO:0000256" key="4">
    <source>
        <dbReference type="ARBA" id="ARBA00023136"/>
    </source>
</evidence>
<feature type="transmembrane region" description="Helical" evidence="6">
    <location>
        <begin position="75"/>
        <end position="96"/>
    </location>
</feature>
<proteinExistence type="predicted"/>
<feature type="compositionally biased region" description="Low complexity" evidence="5">
    <location>
        <begin position="243"/>
        <end position="253"/>
    </location>
</feature>
<keyword evidence="8" id="KW-1185">Reference proteome</keyword>
<name>A0A8J1UWS7_OWEFU</name>
<feature type="region of interest" description="Disordered" evidence="5">
    <location>
        <begin position="241"/>
        <end position="320"/>
    </location>
</feature>
<dbReference type="Proteomes" id="UP000749559">
    <property type="component" value="Unassembled WGS sequence"/>
</dbReference>
<feature type="region of interest" description="Disordered" evidence="5">
    <location>
        <begin position="383"/>
        <end position="450"/>
    </location>
</feature>
<accession>A0A8J1UWS7</accession>
<evidence type="ECO:0000256" key="2">
    <source>
        <dbReference type="ARBA" id="ARBA00022692"/>
    </source>
</evidence>